<comment type="catalytic activity">
    <reaction evidence="1">
        <text>(R)-pantothenate + ATP = (R)-4'-phosphopantothenate + ADP + H(+)</text>
        <dbReference type="Rhea" id="RHEA:16373"/>
        <dbReference type="ChEBI" id="CHEBI:10986"/>
        <dbReference type="ChEBI" id="CHEBI:15378"/>
        <dbReference type="ChEBI" id="CHEBI:29032"/>
        <dbReference type="ChEBI" id="CHEBI:30616"/>
        <dbReference type="ChEBI" id="CHEBI:456216"/>
        <dbReference type="EC" id="2.7.1.33"/>
    </reaction>
</comment>
<dbReference type="EMBL" id="JAUCMV010000003">
    <property type="protein sequence ID" value="KAK0408000.1"/>
    <property type="molecule type" value="Genomic_DNA"/>
</dbReference>
<dbReference type="InterPro" id="IPR043129">
    <property type="entry name" value="ATPase_NBD"/>
</dbReference>
<proteinExistence type="inferred from homology"/>
<comment type="caution">
    <text evidence="12">The sequence shown here is derived from an EMBL/GenBank/DDBJ whole genome shotgun (WGS) entry which is preliminary data.</text>
</comment>
<evidence type="ECO:0000256" key="2">
    <source>
        <dbReference type="ARBA" id="ARBA00004496"/>
    </source>
</evidence>
<evidence type="ECO:0000256" key="4">
    <source>
        <dbReference type="ARBA" id="ARBA00012102"/>
    </source>
</evidence>
<dbReference type="GO" id="GO:0005829">
    <property type="term" value="C:cytosol"/>
    <property type="evidence" value="ECO:0007669"/>
    <property type="project" value="TreeGrafter"/>
</dbReference>
<evidence type="ECO:0000256" key="9">
    <source>
        <dbReference type="ARBA" id="ARBA00022840"/>
    </source>
</evidence>
<accession>A0AA39HMB7</accession>
<dbReference type="FunFam" id="3.30.420.40:FF:000025">
    <property type="entry name" value="pantothenate kinase 2, mitochondrial"/>
    <property type="match status" value="1"/>
</dbReference>
<dbReference type="Gene3D" id="3.30.420.510">
    <property type="match status" value="1"/>
</dbReference>
<evidence type="ECO:0000313" key="12">
    <source>
        <dbReference type="EMBL" id="KAK0408000.1"/>
    </source>
</evidence>
<gene>
    <name evidence="12" type="ORF">QR680_003715</name>
</gene>
<keyword evidence="8" id="KW-0418">Kinase</keyword>
<evidence type="ECO:0000256" key="5">
    <source>
        <dbReference type="ARBA" id="ARBA00022490"/>
    </source>
</evidence>
<dbReference type="Proteomes" id="UP001175271">
    <property type="component" value="Unassembled WGS sequence"/>
</dbReference>
<keyword evidence="5" id="KW-0963">Cytoplasm</keyword>
<dbReference type="PANTHER" id="PTHR12280">
    <property type="entry name" value="PANTOTHENATE KINASE"/>
    <property type="match status" value="1"/>
</dbReference>
<dbReference type="NCBIfam" id="TIGR00555">
    <property type="entry name" value="panK_eukar"/>
    <property type="match status" value="1"/>
</dbReference>
<dbReference type="GO" id="GO:0005634">
    <property type="term" value="C:nucleus"/>
    <property type="evidence" value="ECO:0007669"/>
    <property type="project" value="TreeGrafter"/>
</dbReference>
<dbReference type="InterPro" id="IPR004567">
    <property type="entry name" value="Type_II_PanK"/>
</dbReference>
<evidence type="ECO:0000256" key="11">
    <source>
        <dbReference type="ARBA" id="ARBA00060870"/>
    </source>
</evidence>
<dbReference type="EC" id="2.7.1.33" evidence="4"/>
<comment type="subcellular location">
    <subcellularLocation>
        <location evidence="2">Cytoplasm</location>
    </subcellularLocation>
</comment>
<keyword evidence="10" id="KW-0173">Coenzyme A biosynthesis</keyword>
<evidence type="ECO:0000256" key="1">
    <source>
        <dbReference type="ARBA" id="ARBA00001206"/>
    </source>
</evidence>
<dbReference type="PANTHER" id="PTHR12280:SF30">
    <property type="entry name" value="FUMBLE"/>
    <property type="match status" value="1"/>
</dbReference>
<dbReference type="GO" id="GO:0005524">
    <property type="term" value="F:ATP binding"/>
    <property type="evidence" value="ECO:0007669"/>
    <property type="project" value="UniProtKB-KW"/>
</dbReference>
<evidence type="ECO:0000256" key="10">
    <source>
        <dbReference type="ARBA" id="ARBA00022993"/>
    </source>
</evidence>
<evidence type="ECO:0000256" key="3">
    <source>
        <dbReference type="ARBA" id="ARBA00005225"/>
    </source>
</evidence>
<evidence type="ECO:0000256" key="7">
    <source>
        <dbReference type="ARBA" id="ARBA00022741"/>
    </source>
</evidence>
<dbReference type="AlphaFoldDB" id="A0AA39HMB7"/>
<dbReference type="Pfam" id="PF03630">
    <property type="entry name" value="Fumble"/>
    <property type="match status" value="1"/>
</dbReference>
<dbReference type="CDD" id="cd24122">
    <property type="entry name" value="ASKHA_NBD_PanK-II_Pank1-like"/>
    <property type="match status" value="1"/>
</dbReference>
<dbReference type="GO" id="GO:0015937">
    <property type="term" value="P:coenzyme A biosynthetic process"/>
    <property type="evidence" value="ECO:0007669"/>
    <property type="project" value="UniProtKB-KW"/>
</dbReference>
<keyword evidence="13" id="KW-1185">Reference proteome</keyword>
<comment type="pathway">
    <text evidence="3">Cofactor biosynthesis; coenzyme A biosynthesis; CoA from (R)-pantothenate: step 1/5.</text>
</comment>
<protein>
    <recommendedName>
        <fullName evidence="4">pantothenate kinase</fullName>
        <ecNumber evidence="4">2.7.1.33</ecNumber>
    </recommendedName>
</protein>
<dbReference type="Gene3D" id="3.30.420.40">
    <property type="match status" value="1"/>
</dbReference>
<organism evidence="12 13">
    <name type="scientific">Steinernema hermaphroditum</name>
    <dbReference type="NCBI Taxonomy" id="289476"/>
    <lineage>
        <taxon>Eukaryota</taxon>
        <taxon>Metazoa</taxon>
        <taxon>Ecdysozoa</taxon>
        <taxon>Nematoda</taxon>
        <taxon>Chromadorea</taxon>
        <taxon>Rhabditida</taxon>
        <taxon>Tylenchina</taxon>
        <taxon>Panagrolaimomorpha</taxon>
        <taxon>Strongyloidoidea</taxon>
        <taxon>Steinernematidae</taxon>
        <taxon>Steinernema</taxon>
    </lineage>
</organism>
<keyword evidence="7" id="KW-0547">Nucleotide-binding</keyword>
<sequence>MVEKGNSGMPWIGLDIGETVTKLVYFEPVEYTDSKNEMIQSYLSYGIQDDSLQLNNIYVDGSQGNAKFTRFPTNQVSKLLSMAQKNKDSYAICATGGALSNTDREFICHQSDELNALIKGVEFTIAANSDECYYYDNPLDDDQHRKVVWQWPRSGNGIQYPYILVNICSGVSVFAVDGQSSFERVCGSSIGGGFFQGLCCLLCNCATLEEAIELASEGDNRNVDKLVLDIYGEDYDAVGLSGDIVAASFGKICSMKERDSVRPEDLARSALVTITNNIGSIAMNAADQYRTDRIVFVGSFLRANSIVARLLSNAMDFWSGGTKRALFLEHEGYFGAVGCLFNVPGVRENSCQVFARRSSKQ</sequence>
<keyword evidence="6" id="KW-0808">Transferase</keyword>
<keyword evidence="9" id="KW-0067">ATP-binding</keyword>
<evidence type="ECO:0000313" key="13">
    <source>
        <dbReference type="Proteomes" id="UP001175271"/>
    </source>
</evidence>
<dbReference type="GO" id="GO:0004594">
    <property type="term" value="F:pantothenate kinase activity"/>
    <property type="evidence" value="ECO:0007669"/>
    <property type="project" value="UniProtKB-EC"/>
</dbReference>
<evidence type="ECO:0000256" key="8">
    <source>
        <dbReference type="ARBA" id="ARBA00022777"/>
    </source>
</evidence>
<name>A0AA39HMB7_9BILA</name>
<reference evidence="12" key="1">
    <citation type="submission" date="2023-06" db="EMBL/GenBank/DDBJ databases">
        <title>Genomic analysis of the entomopathogenic nematode Steinernema hermaphroditum.</title>
        <authorList>
            <person name="Schwarz E.M."/>
            <person name="Heppert J.K."/>
            <person name="Baniya A."/>
            <person name="Schwartz H.T."/>
            <person name="Tan C.-H."/>
            <person name="Antoshechkin I."/>
            <person name="Sternberg P.W."/>
            <person name="Goodrich-Blair H."/>
            <person name="Dillman A.R."/>
        </authorList>
    </citation>
    <scope>NUCLEOTIDE SEQUENCE</scope>
    <source>
        <strain evidence="12">PS9179</strain>
        <tissue evidence="12">Whole animal</tissue>
    </source>
</reference>
<evidence type="ECO:0000256" key="6">
    <source>
        <dbReference type="ARBA" id="ARBA00022679"/>
    </source>
</evidence>
<dbReference type="SUPFAM" id="SSF53067">
    <property type="entry name" value="Actin-like ATPase domain"/>
    <property type="match status" value="2"/>
</dbReference>
<comment type="similarity">
    <text evidence="11">Belongs to the type II pantothenate kinase family.</text>
</comment>